<keyword evidence="7" id="KW-0106">Calcium</keyword>
<dbReference type="NCBIfam" id="TIGR01266">
    <property type="entry name" value="fum_ac_acetase"/>
    <property type="match status" value="1"/>
</dbReference>
<dbReference type="InterPro" id="IPR015377">
    <property type="entry name" value="Fumarylacetoacetase_N"/>
</dbReference>
<evidence type="ECO:0000256" key="1">
    <source>
        <dbReference type="ARBA" id="ARBA00001913"/>
    </source>
</evidence>
<feature type="domain" description="Fumarylacetoacetase N-terminal" evidence="12">
    <location>
        <begin position="21"/>
        <end position="117"/>
    </location>
</feature>
<evidence type="ECO:0000256" key="3">
    <source>
        <dbReference type="ARBA" id="ARBA00004782"/>
    </source>
</evidence>
<feature type="domain" description="Fumarylacetoacetase-like C-terminal" evidence="11">
    <location>
        <begin position="124"/>
        <end position="409"/>
    </location>
</feature>
<proteinExistence type="predicted"/>
<dbReference type="InterPro" id="IPR005959">
    <property type="entry name" value="Fumarylacetoacetase"/>
</dbReference>
<evidence type="ECO:0000256" key="4">
    <source>
        <dbReference type="ARBA" id="ARBA00012094"/>
    </source>
</evidence>
<accession>A0ABT2NQH8</accession>
<keyword evidence="10" id="KW-0585">Phenylalanine catabolism</keyword>
<dbReference type="GO" id="GO:0004334">
    <property type="term" value="F:fumarylacetoacetase activity"/>
    <property type="evidence" value="ECO:0007669"/>
    <property type="project" value="UniProtKB-EC"/>
</dbReference>
<dbReference type="InterPro" id="IPR036462">
    <property type="entry name" value="Fumarylacetoacetase_N_sf"/>
</dbReference>
<comment type="caution">
    <text evidence="13">The sequence shown here is derived from an EMBL/GenBank/DDBJ whole genome shotgun (WGS) entry which is preliminary data.</text>
</comment>
<evidence type="ECO:0000313" key="14">
    <source>
        <dbReference type="Proteomes" id="UP001205601"/>
    </source>
</evidence>
<sequence length="419" mass="45128">MGLIRSWVEGANRADSPFPLNNLPCGVFSAGTDEPRCGVAIGDFVLDVAGLEEAGLLSLEGGPLLDVPFWNEVMEAGPAVWAALRARLTALLAEGAAERAAVEPFLHRQTDVTLHLPFLVSEYTDFYAGRHHAFNVGTMFRGPENALPPNWLHIPIGYNGRASSVVVSGTEIRRPWGQVKGPDETMPRFAPSARFDIELEMGAVVGQPSVHGQPVTVAEADQMIFGYVLLNDWSARDIQAWEYQPLGPFQAKATATTISPWIVMRAALEPFRCSTQPRQVPLLPHLAEPGPMLYDIALEVGLTPEGGEETIIARTNYAEMYYSAAQQLAHHTTSGCAMNVGDLLGSGTISGPVKESRGSLLELSWGGKEPIAIEGGTRTFIEDNDTLTLRGSCRGDGYTIGFGECAGKVIPALADPYAR</sequence>
<evidence type="ECO:0000256" key="8">
    <source>
        <dbReference type="ARBA" id="ARBA00022842"/>
    </source>
</evidence>
<dbReference type="Pfam" id="PF01557">
    <property type="entry name" value="FAA_hydrolase"/>
    <property type="match status" value="1"/>
</dbReference>
<evidence type="ECO:0000259" key="12">
    <source>
        <dbReference type="Pfam" id="PF09298"/>
    </source>
</evidence>
<keyword evidence="6 13" id="KW-0378">Hydrolase</keyword>
<evidence type="ECO:0000256" key="10">
    <source>
        <dbReference type="ARBA" id="ARBA00023232"/>
    </source>
</evidence>
<evidence type="ECO:0000256" key="6">
    <source>
        <dbReference type="ARBA" id="ARBA00022801"/>
    </source>
</evidence>
<evidence type="ECO:0000256" key="7">
    <source>
        <dbReference type="ARBA" id="ARBA00022837"/>
    </source>
</evidence>
<dbReference type="Gene3D" id="3.90.850.10">
    <property type="entry name" value="Fumarylacetoacetase-like, C-terminal domain"/>
    <property type="match status" value="1"/>
</dbReference>
<comment type="cofactor">
    <cofactor evidence="1">
        <name>Ca(2+)</name>
        <dbReference type="ChEBI" id="CHEBI:29108"/>
    </cofactor>
</comment>
<comment type="cofactor">
    <cofactor evidence="2">
        <name>Mg(2+)</name>
        <dbReference type="ChEBI" id="CHEBI:18420"/>
    </cofactor>
</comment>
<protein>
    <recommendedName>
        <fullName evidence="4">fumarylacetoacetase</fullName>
        <ecNumber evidence="4">3.7.1.2</ecNumber>
    </recommendedName>
</protein>
<dbReference type="Gene3D" id="2.30.30.230">
    <property type="entry name" value="Fumarylacetoacetase, N-terminal domain"/>
    <property type="match status" value="1"/>
</dbReference>
<keyword evidence="8" id="KW-0460">Magnesium</keyword>
<dbReference type="Pfam" id="PF09298">
    <property type="entry name" value="FAA_hydrolase_N"/>
    <property type="match status" value="1"/>
</dbReference>
<reference evidence="14" key="1">
    <citation type="submission" date="2023-07" db="EMBL/GenBank/DDBJ databases">
        <title>Defluviimonas sediminis sp. nov., isolated from mangrove sediment.</title>
        <authorList>
            <person name="Liu L."/>
            <person name="Li J."/>
            <person name="Huang Y."/>
            <person name="Pan J."/>
            <person name="Li M."/>
        </authorList>
    </citation>
    <scope>NUCLEOTIDE SEQUENCE [LARGE SCALE GENOMIC DNA]</scope>
    <source>
        <strain evidence="14">FT324</strain>
    </source>
</reference>
<keyword evidence="14" id="KW-1185">Reference proteome</keyword>
<dbReference type="PANTHER" id="PTHR43069">
    <property type="entry name" value="FUMARYLACETOACETASE"/>
    <property type="match status" value="1"/>
</dbReference>
<organism evidence="13 14">
    <name type="scientific">Albidovulum sediminis</name>
    <dbReference type="NCBI Taxonomy" id="3066345"/>
    <lineage>
        <taxon>Bacteria</taxon>
        <taxon>Pseudomonadati</taxon>
        <taxon>Pseudomonadota</taxon>
        <taxon>Alphaproteobacteria</taxon>
        <taxon>Rhodobacterales</taxon>
        <taxon>Paracoccaceae</taxon>
        <taxon>Albidovulum</taxon>
    </lineage>
</organism>
<comment type="pathway">
    <text evidence="3">Amino-acid degradation; L-phenylalanine degradation; acetoacetate and fumarate from L-phenylalanine: step 6/6.</text>
</comment>
<evidence type="ECO:0000259" key="11">
    <source>
        <dbReference type="Pfam" id="PF01557"/>
    </source>
</evidence>
<gene>
    <name evidence="13" type="primary">fahA</name>
    <name evidence="13" type="ORF">N5I32_16790</name>
</gene>
<dbReference type="Proteomes" id="UP001205601">
    <property type="component" value="Unassembled WGS sequence"/>
</dbReference>
<keyword evidence="9" id="KW-0828">Tyrosine catabolism</keyword>
<evidence type="ECO:0000313" key="13">
    <source>
        <dbReference type="EMBL" id="MCT8331178.1"/>
    </source>
</evidence>
<keyword evidence="5" id="KW-0479">Metal-binding</keyword>
<dbReference type="EC" id="3.7.1.2" evidence="4"/>
<evidence type="ECO:0000256" key="5">
    <source>
        <dbReference type="ARBA" id="ARBA00022723"/>
    </source>
</evidence>
<dbReference type="InterPro" id="IPR011234">
    <property type="entry name" value="Fumarylacetoacetase-like_C"/>
</dbReference>
<evidence type="ECO:0000256" key="2">
    <source>
        <dbReference type="ARBA" id="ARBA00001946"/>
    </source>
</evidence>
<dbReference type="PANTHER" id="PTHR43069:SF2">
    <property type="entry name" value="FUMARYLACETOACETASE"/>
    <property type="match status" value="1"/>
</dbReference>
<dbReference type="SUPFAM" id="SSF63433">
    <property type="entry name" value="Fumarylacetoacetate hydrolase, FAH, N-terminal domain"/>
    <property type="match status" value="1"/>
</dbReference>
<dbReference type="InterPro" id="IPR036663">
    <property type="entry name" value="Fumarylacetoacetase_C_sf"/>
</dbReference>
<dbReference type="SUPFAM" id="SSF56529">
    <property type="entry name" value="FAH"/>
    <property type="match status" value="1"/>
</dbReference>
<name>A0ABT2NQH8_9RHOB</name>
<dbReference type="EMBL" id="JAOCQF010000003">
    <property type="protein sequence ID" value="MCT8331178.1"/>
    <property type="molecule type" value="Genomic_DNA"/>
</dbReference>
<evidence type="ECO:0000256" key="9">
    <source>
        <dbReference type="ARBA" id="ARBA00022878"/>
    </source>
</evidence>
<dbReference type="RefSeq" id="WP_261497060.1">
    <property type="nucleotide sequence ID" value="NZ_JAOCQF010000003.1"/>
</dbReference>